<organism evidence="1">
    <name type="scientific">Candidatus Kentrum sp. TUN</name>
    <dbReference type="NCBI Taxonomy" id="2126343"/>
    <lineage>
        <taxon>Bacteria</taxon>
        <taxon>Pseudomonadati</taxon>
        <taxon>Pseudomonadota</taxon>
        <taxon>Gammaproteobacteria</taxon>
        <taxon>Candidatus Kentrum</taxon>
    </lineage>
</organism>
<dbReference type="EMBL" id="CAADFV010000142">
    <property type="protein sequence ID" value="VFK67334.1"/>
    <property type="molecule type" value="Genomic_DNA"/>
</dbReference>
<proteinExistence type="predicted"/>
<dbReference type="AlphaFoldDB" id="A0A450ZXF7"/>
<evidence type="ECO:0000313" key="1">
    <source>
        <dbReference type="EMBL" id="VFK58448.1"/>
    </source>
</evidence>
<dbReference type="EMBL" id="CAADFX010000120">
    <property type="protein sequence ID" value="VFK60312.1"/>
    <property type="molecule type" value="Genomic_DNA"/>
</dbReference>
<evidence type="ECO:0000313" key="2">
    <source>
        <dbReference type="EMBL" id="VFK60312.1"/>
    </source>
</evidence>
<reference evidence="1" key="1">
    <citation type="submission" date="2019-02" db="EMBL/GenBank/DDBJ databases">
        <authorList>
            <person name="Gruber-Vodicka R. H."/>
            <person name="Seah K. B. B."/>
        </authorList>
    </citation>
    <scope>NUCLEOTIDE SEQUENCE</scope>
    <source>
        <strain evidence="2">BECK_BY1</strain>
        <strain evidence="3">BECK_BY2</strain>
        <strain evidence="1">BECK_BY3</strain>
    </source>
</reference>
<dbReference type="EMBL" id="CAADFY010000144">
    <property type="protein sequence ID" value="VFK58448.1"/>
    <property type="molecule type" value="Genomic_DNA"/>
</dbReference>
<evidence type="ECO:0000313" key="3">
    <source>
        <dbReference type="EMBL" id="VFK67334.1"/>
    </source>
</evidence>
<gene>
    <name evidence="2" type="ORF">BECKTUN1418D_GA0071000_11207</name>
    <name evidence="3" type="ORF">BECKTUN1418E_GA0071001_11427</name>
    <name evidence="1" type="ORF">BECKTUN1418F_GA0071002_11447</name>
</gene>
<name>A0A450ZXF7_9GAMM</name>
<sequence>MKATKGKEEEIIQQLKGARCFMGYCREVGKSFWQSAKFLKDYQERFVSISYIGISKGGSRFQEKKGDYSEPERMWKIHNPHHLTFNQLAGKT</sequence>
<protein>
    <submittedName>
        <fullName evidence="1">Uncharacterized protein</fullName>
    </submittedName>
</protein>
<accession>A0A450ZXF7</accession>